<evidence type="ECO:0000256" key="2">
    <source>
        <dbReference type="ARBA" id="ARBA00022692"/>
    </source>
</evidence>
<dbReference type="Proteomes" id="UP000095281">
    <property type="component" value="Unplaced"/>
</dbReference>
<organism evidence="6 7">
    <name type="scientific">Meloidogyne hapla</name>
    <name type="common">Root-knot nematode worm</name>
    <dbReference type="NCBI Taxonomy" id="6305"/>
    <lineage>
        <taxon>Eukaryota</taxon>
        <taxon>Metazoa</taxon>
        <taxon>Ecdysozoa</taxon>
        <taxon>Nematoda</taxon>
        <taxon>Chromadorea</taxon>
        <taxon>Rhabditida</taxon>
        <taxon>Tylenchina</taxon>
        <taxon>Tylenchomorpha</taxon>
        <taxon>Tylenchoidea</taxon>
        <taxon>Meloidogynidae</taxon>
        <taxon>Meloidogyninae</taxon>
        <taxon>Meloidogyne</taxon>
    </lineage>
</organism>
<feature type="transmembrane region" description="Helical" evidence="5">
    <location>
        <begin position="81"/>
        <end position="101"/>
    </location>
</feature>
<keyword evidence="6" id="KW-1185">Reference proteome</keyword>
<dbReference type="Pfam" id="PF10292">
    <property type="entry name" value="7TM_GPCR_Srab"/>
    <property type="match status" value="1"/>
</dbReference>
<dbReference type="InterPro" id="IPR019408">
    <property type="entry name" value="7TM_GPCR_serpentine_rcpt_Srab"/>
</dbReference>
<protein>
    <submittedName>
        <fullName evidence="7">G_PROTEIN_RECEP_F1_2 domain-containing protein</fullName>
    </submittedName>
</protein>
<keyword evidence="2 5" id="KW-0812">Transmembrane</keyword>
<evidence type="ECO:0000256" key="1">
    <source>
        <dbReference type="ARBA" id="ARBA00004141"/>
    </source>
</evidence>
<dbReference type="PANTHER" id="PTHR46561:SF11">
    <property type="entry name" value="SERPENTINE RECEPTOR CLASS ALPHA_BETA-14"/>
    <property type="match status" value="1"/>
</dbReference>
<dbReference type="PANTHER" id="PTHR46561">
    <property type="entry name" value="SERPENTINE RECEPTOR, CLASS AB (CLASS A-LIKE)-RELATED"/>
    <property type="match status" value="1"/>
</dbReference>
<dbReference type="InterPro" id="IPR053286">
    <property type="entry name" value="Nematode_rcpt-like_srab"/>
</dbReference>
<keyword evidence="4 5" id="KW-0472">Membrane</keyword>
<evidence type="ECO:0000313" key="6">
    <source>
        <dbReference type="Proteomes" id="UP000095281"/>
    </source>
</evidence>
<reference evidence="7" key="1">
    <citation type="submission" date="2016-11" db="UniProtKB">
        <authorList>
            <consortium name="WormBaseParasite"/>
        </authorList>
    </citation>
    <scope>IDENTIFICATION</scope>
</reference>
<evidence type="ECO:0000256" key="4">
    <source>
        <dbReference type="ARBA" id="ARBA00023136"/>
    </source>
</evidence>
<proteinExistence type="predicted"/>
<evidence type="ECO:0000256" key="3">
    <source>
        <dbReference type="ARBA" id="ARBA00022989"/>
    </source>
</evidence>
<comment type="subcellular location">
    <subcellularLocation>
        <location evidence="1">Membrane</location>
        <topology evidence="1">Multi-pass membrane protein</topology>
    </subcellularLocation>
</comment>
<dbReference type="AlphaFoldDB" id="A0A1I8BPD4"/>
<dbReference type="WBParaSite" id="MhA1_Contig379.frz3.gene2">
    <property type="protein sequence ID" value="MhA1_Contig379.frz3.gene2"/>
    <property type="gene ID" value="MhA1_Contig379.frz3.gene2"/>
</dbReference>
<sequence length="131" mass="15069">MNQTQCFEAEASVRESSYNIVRVFHISAGIIFTIMLIRIICSYRANSLKLHKNIIFVLLTYSDPCDCLTQVWVVYLFRMPSYLYLIGSPLFHLAIMIERVLATINVKIYENQGKKFGVICTIIVVNSLIKL</sequence>
<evidence type="ECO:0000256" key="5">
    <source>
        <dbReference type="SAM" id="Phobius"/>
    </source>
</evidence>
<feature type="transmembrane region" description="Helical" evidence="5">
    <location>
        <begin position="53"/>
        <end position="75"/>
    </location>
</feature>
<evidence type="ECO:0000313" key="7">
    <source>
        <dbReference type="WBParaSite" id="MhA1_Contig379.frz3.gene2"/>
    </source>
</evidence>
<name>A0A1I8BPD4_MELHA</name>
<feature type="transmembrane region" description="Helical" evidence="5">
    <location>
        <begin position="20"/>
        <end position="41"/>
    </location>
</feature>
<keyword evidence="3 5" id="KW-1133">Transmembrane helix</keyword>
<dbReference type="GO" id="GO:0016020">
    <property type="term" value="C:membrane"/>
    <property type="evidence" value="ECO:0007669"/>
    <property type="project" value="UniProtKB-SubCell"/>
</dbReference>
<accession>A0A1I8BPD4</accession>